<evidence type="ECO:0000313" key="2">
    <source>
        <dbReference type="Proteomes" id="UP000509458"/>
    </source>
</evidence>
<gene>
    <name evidence="1" type="ORF">ALFOR1_50034</name>
</gene>
<sequence length="289" mass="33821">MSDENKKFIEALQKRSENKMQIVPDSYFSPNYDPHMQLGGIRQFINCLRMESAGNYSTIEVSKHTGRYESYRGGDAWADDCAEAIYFDATISGAIVASLAQYIEGLFTYEFNRISKNSPQLLQVDSRRYQVISIWVKRDLEQKKLKKQDKKPSAHVNISKVNIEKTTAKYFWDPHWYIQKDEKQKGNIANGIVELCKLFKLDRYLPEDFELLLTAIFQYRNYVMHNGVEWDSDKIRKFKQVDDGLAFDAFEWSKRNGEEYIAFISDELVNKAIQFCDACLEHVWFSTLD</sequence>
<dbReference type="RefSeq" id="WP_179984575.1">
    <property type="nucleotide sequence ID" value="NZ_LR812090.1"/>
</dbReference>
<organism evidence="1 2">
    <name type="scientific">Alteromonas macleodii</name>
    <name type="common">Pseudoalteromonas macleodii</name>
    <dbReference type="NCBI Taxonomy" id="28108"/>
    <lineage>
        <taxon>Bacteria</taxon>
        <taxon>Pseudomonadati</taxon>
        <taxon>Pseudomonadota</taxon>
        <taxon>Gammaproteobacteria</taxon>
        <taxon>Alteromonadales</taxon>
        <taxon>Alteromonadaceae</taxon>
        <taxon>Alteromonas/Salinimonas group</taxon>
        <taxon>Alteromonas</taxon>
    </lineage>
</organism>
<dbReference type="EMBL" id="LR812090">
    <property type="protein sequence ID" value="CAB9495352.1"/>
    <property type="molecule type" value="Genomic_DNA"/>
</dbReference>
<evidence type="ECO:0000313" key="1">
    <source>
        <dbReference type="EMBL" id="CAB9495352.1"/>
    </source>
</evidence>
<name>A0A6T9Y3F0_ALTMA</name>
<accession>A0A6T9Y3F0</accession>
<protein>
    <submittedName>
        <fullName evidence="1">Uncharacterized protein</fullName>
    </submittedName>
</protein>
<proteinExistence type="predicted"/>
<reference evidence="1 2" key="1">
    <citation type="submission" date="2020-06" db="EMBL/GenBank/DDBJ databases">
        <authorList>
            <person name="Duchaud E."/>
        </authorList>
    </citation>
    <scope>NUCLEOTIDE SEQUENCE [LARGE SCALE GENOMIC DNA]</scope>
    <source>
        <strain evidence="1">Alteromonas fortis</strain>
    </source>
</reference>
<dbReference type="Proteomes" id="UP000509458">
    <property type="component" value="Chromosome"/>
</dbReference>
<dbReference type="AlphaFoldDB" id="A0A6T9Y3F0"/>